<dbReference type="PRINTS" id="PR01097">
    <property type="entry name" value="TRNSRECEPTRP"/>
</dbReference>
<dbReference type="Proteomes" id="UP001159405">
    <property type="component" value="Unassembled WGS sequence"/>
</dbReference>
<feature type="transmembrane region" description="Helical" evidence="8">
    <location>
        <begin position="486"/>
        <end position="506"/>
    </location>
</feature>
<feature type="domain" description="VWFA" evidence="9">
    <location>
        <begin position="140"/>
        <end position="330"/>
    </location>
</feature>
<feature type="non-terminal residue" evidence="10">
    <location>
        <position position="1"/>
    </location>
</feature>
<evidence type="ECO:0000256" key="2">
    <source>
        <dbReference type="ARBA" id="ARBA00022448"/>
    </source>
</evidence>
<dbReference type="InterPro" id="IPR036465">
    <property type="entry name" value="vWFA_dom_sf"/>
</dbReference>
<keyword evidence="2" id="KW-0813">Transport</keyword>
<keyword evidence="7" id="KW-0407">Ion channel</keyword>
<gene>
    <name evidence="10" type="ORF">PLOB_00024816</name>
</gene>
<dbReference type="Gene3D" id="3.40.50.410">
    <property type="entry name" value="von Willebrand factor, type A domain"/>
    <property type="match status" value="1"/>
</dbReference>
<proteinExistence type="predicted"/>
<evidence type="ECO:0000256" key="1">
    <source>
        <dbReference type="ARBA" id="ARBA00004141"/>
    </source>
</evidence>
<keyword evidence="11" id="KW-1185">Reference proteome</keyword>
<evidence type="ECO:0000256" key="7">
    <source>
        <dbReference type="ARBA" id="ARBA00023303"/>
    </source>
</evidence>
<accession>A0ABN8MSM9</accession>
<feature type="transmembrane region" description="Helical" evidence="8">
    <location>
        <begin position="330"/>
        <end position="352"/>
    </location>
</feature>
<evidence type="ECO:0000256" key="4">
    <source>
        <dbReference type="ARBA" id="ARBA00022989"/>
    </source>
</evidence>
<dbReference type="Gene3D" id="2.60.120.920">
    <property type="match status" value="1"/>
</dbReference>
<dbReference type="CDD" id="cd12885">
    <property type="entry name" value="SPRY_RanBP_like"/>
    <property type="match status" value="1"/>
</dbReference>
<dbReference type="SUPFAM" id="SSF49899">
    <property type="entry name" value="Concanavalin A-like lectins/glucanases"/>
    <property type="match status" value="1"/>
</dbReference>
<sequence>QVNKTLKGLVEKAVNPETDEIQTLSNSLNEFTYAFVDPLRSDSDTRHTFKSCLDFMIDKAIDEGQKKFVSHPVVYNLLNSRWYRSFNAVRKQPWTSLRRWGYMLLSFWTVIDIVVFPFLFAFFYILHFIYLWLRKLRDTDICFVVTLTSDASDEAFGLIKRTIGFLIQKYGLYSAKYCVILRDFNNVSTSKISFEEDYSSETELLNRVEAMQKLISPSWLYKDLSAALAAFKSSSVRKDSKKLLIVFTNGKIRMSRDDGTEDLHPIVDELKEIGARIISVGIGADTTLSEMKKIASKNKTALHFGEYEAPKTLGKAIIHGEEGKDIFDRYLYYFTTPYFVFLRDSLSYLALLGLHFDICLSPSTLAFTKLEWVIFLFFIGRIVIEIDQFMSVKKSRRKEPLEGHWTPGKESRQRLYRGSSYEVCASPDDVQVVMTAEENVTRKRLINYFSDRWNMLDFIILIIYLAIFFLRMISWATSSTVYDNRALAVAGYLYGFVAMFLTLRVFGHVMESIRGMGAKLIAFFSIMWDVFAIFWQFAAMILAFSLAMTKIYVVETSYTSNGTSVEDLWWTMAQHLSWSCLGISGLEQLDSVDRPSVSLSYLLYGLFLVMVVVLLVNMMIALLSNTYNRVEENSLREWSFKKATTIRSYSSYHPVPVPFNIVSLGAIGLWRLCQGDKGNRFDKSGFDEKGRKAALDRLVERLEKTYFATFGYTFPLTEAKKVDHLLHEIDGSRRMANQIAQRVFAQQGCKQDRYIAGAEAWESLGIGIKGCLLTYEGPDSCHSCKEKEPKSVHGARCLTPFTREKPRIEVLIQESGERRILGLGVVFEGYDSHWMPGWEAGTVGYHVDDGKIFEAGFEDFGRDVEEAMAYRGDLIACEVDFSGVRNGKLPVVFFLNGREIARAWTKRISEEIKVFPFISMAYEGIRVLAKMCPGDSSMSQISHAPSAQRLARDVGIEKELTDCLQKQFLKLKDDMETMERERKVQATEFQERLDKQWQLLTEIRNLVMLSNREGKRKELDEN</sequence>
<comment type="caution">
    <text evidence="10">The sequence shown here is derived from an EMBL/GenBank/DDBJ whole genome shotgun (WGS) entry which is preliminary data.</text>
</comment>
<dbReference type="Pfam" id="PF00520">
    <property type="entry name" value="Ion_trans"/>
    <property type="match status" value="1"/>
</dbReference>
<dbReference type="EMBL" id="CALNXK010000003">
    <property type="protein sequence ID" value="CAH3034914.1"/>
    <property type="molecule type" value="Genomic_DNA"/>
</dbReference>
<feature type="transmembrane region" description="Helical" evidence="8">
    <location>
        <begin position="526"/>
        <end position="548"/>
    </location>
</feature>
<feature type="transmembrane region" description="Helical" evidence="8">
    <location>
        <begin position="372"/>
        <end position="390"/>
    </location>
</feature>
<name>A0ABN8MSM9_9CNID</name>
<evidence type="ECO:0000259" key="9">
    <source>
        <dbReference type="PROSITE" id="PS50234"/>
    </source>
</evidence>
<keyword evidence="5" id="KW-0406">Ion transport</keyword>
<evidence type="ECO:0000256" key="3">
    <source>
        <dbReference type="ARBA" id="ARBA00022692"/>
    </source>
</evidence>
<keyword evidence="6 8" id="KW-0472">Membrane</keyword>
<dbReference type="InterPro" id="IPR002153">
    <property type="entry name" value="TRPC_channel"/>
</dbReference>
<dbReference type="PANTHER" id="PTHR10117:SF54">
    <property type="entry name" value="TRANSIENT RECEPTOR POTENTIAL-GAMMA PROTEIN"/>
    <property type="match status" value="1"/>
</dbReference>
<dbReference type="Pfam" id="PF00092">
    <property type="entry name" value="VWA"/>
    <property type="match status" value="1"/>
</dbReference>
<evidence type="ECO:0000256" key="5">
    <source>
        <dbReference type="ARBA" id="ARBA00023065"/>
    </source>
</evidence>
<feature type="transmembrane region" description="Helical" evidence="8">
    <location>
        <begin position="601"/>
        <end position="623"/>
    </location>
</feature>
<evidence type="ECO:0000313" key="11">
    <source>
        <dbReference type="Proteomes" id="UP001159405"/>
    </source>
</evidence>
<dbReference type="InterPro" id="IPR044736">
    <property type="entry name" value="Gid1/RanBPM/SPLA_SPRY"/>
</dbReference>
<organism evidence="10 11">
    <name type="scientific">Porites lobata</name>
    <dbReference type="NCBI Taxonomy" id="104759"/>
    <lineage>
        <taxon>Eukaryota</taxon>
        <taxon>Metazoa</taxon>
        <taxon>Cnidaria</taxon>
        <taxon>Anthozoa</taxon>
        <taxon>Hexacorallia</taxon>
        <taxon>Scleractinia</taxon>
        <taxon>Fungiina</taxon>
        <taxon>Poritidae</taxon>
        <taxon>Porites</taxon>
    </lineage>
</organism>
<evidence type="ECO:0000256" key="8">
    <source>
        <dbReference type="SAM" id="Phobius"/>
    </source>
</evidence>
<dbReference type="SMART" id="SM00327">
    <property type="entry name" value="VWA"/>
    <property type="match status" value="1"/>
</dbReference>
<dbReference type="InterPro" id="IPR013320">
    <property type="entry name" value="ConA-like_dom_sf"/>
</dbReference>
<dbReference type="SUPFAM" id="SSF53300">
    <property type="entry name" value="vWA-like"/>
    <property type="match status" value="1"/>
</dbReference>
<keyword evidence="3 8" id="KW-0812">Transmembrane</keyword>
<evidence type="ECO:0000313" key="10">
    <source>
        <dbReference type="EMBL" id="CAH3034914.1"/>
    </source>
</evidence>
<reference evidence="10 11" key="1">
    <citation type="submission" date="2022-05" db="EMBL/GenBank/DDBJ databases">
        <authorList>
            <consortium name="Genoscope - CEA"/>
            <person name="William W."/>
        </authorList>
    </citation>
    <scope>NUCLEOTIDE SEQUENCE [LARGE SCALE GENOMIC DNA]</scope>
</reference>
<dbReference type="PROSITE" id="PS50234">
    <property type="entry name" value="VWFA"/>
    <property type="match status" value="1"/>
</dbReference>
<feature type="transmembrane region" description="Helical" evidence="8">
    <location>
        <begin position="453"/>
        <end position="474"/>
    </location>
</feature>
<dbReference type="InterPro" id="IPR043136">
    <property type="entry name" value="B30.2/SPRY_sf"/>
</dbReference>
<dbReference type="InterPro" id="IPR005821">
    <property type="entry name" value="Ion_trans_dom"/>
</dbReference>
<dbReference type="PANTHER" id="PTHR10117">
    <property type="entry name" value="TRANSIENT RECEPTOR POTENTIAL CHANNEL"/>
    <property type="match status" value="1"/>
</dbReference>
<keyword evidence="4 8" id="KW-1133">Transmembrane helix</keyword>
<dbReference type="InterPro" id="IPR002035">
    <property type="entry name" value="VWF_A"/>
</dbReference>
<evidence type="ECO:0000256" key="6">
    <source>
        <dbReference type="ARBA" id="ARBA00023136"/>
    </source>
</evidence>
<protein>
    <recommendedName>
        <fullName evidence="9">VWFA domain-containing protein</fullName>
    </recommendedName>
</protein>
<comment type="subcellular location">
    <subcellularLocation>
        <location evidence="1">Membrane</location>
        <topology evidence="1">Multi-pass membrane protein</topology>
    </subcellularLocation>
</comment>
<feature type="transmembrane region" description="Helical" evidence="8">
    <location>
        <begin position="100"/>
        <end position="133"/>
    </location>
</feature>